<dbReference type="InterPro" id="IPR013341">
    <property type="entry name" value="Mandelate_racemase_N_dom"/>
</dbReference>
<dbReference type="InterPro" id="IPR036849">
    <property type="entry name" value="Enolase-like_C_sf"/>
</dbReference>
<keyword evidence="5" id="KW-0460">Magnesium</keyword>
<dbReference type="Pfam" id="PF13378">
    <property type="entry name" value="MR_MLE_C"/>
    <property type="match status" value="1"/>
</dbReference>
<dbReference type="SMART" id="SM00922">
    <property type="entry name" value="MR_MLE"/>
    <property type="match status" value="1"/>
</dbReference>
<evidence type="ECO:0000256" key="3">
    <source>
        <dbReference type="ARBA" id="ARBA00013142"/>
    </source>
</evidence>
<reference evidence="9" key="2">
    <citation type="submission" date="2013-04" db="EMBL/GenBank/DDBJ databases">
        <title>Bisphenol A degrading Sphingobium sp. strain BiD32.</title>
        <authorList>
            <person name="Nielsen J.L."/>
            <person name="Zhou N.A."/>
            <person name="Kjeldal H."/>
        </authorList>
    </citation>
    <scope>NUCLEOTIDE SEQUENCE [LARGE SCALE GENOMIC DNA]</scope>
    <source>
        <strain evidence="9">BiD32</strain>
    </source>
</reference>
<dbReference type="InterPro" id="IPR013342">
    <property type="entry name" value="Mandelate_racemase_C"/>
</dbReference>
<dbReference type="RefSeq" id="WP_006962419.1">
    <property type="nucleotide sequence ID" value="NZ_CAVK010000183.1"/>
</dbReference>
<feature type="domain" description="Mandelate racemase/muconate lactonizing enzyme C-terminal" evidence="7">
    <location>
        <begin position="198"/>
        <end position="294"/>
    </location>
</feature>
<evidence type="ECO:0000256" key="1">
    <source>
        <dbReference type="ARBA" id="ARBA00001737"/>
    </source>
</evidence>
<dbReference type="SFLD" id="SFLDG00179">
    <property type="entry name" value="mandelate_racemase"/>
    <property type="match status" value="1"/>
</dbReference>
<gene>
    <name evidence="8" type="ORF">EBBID32_36070</name>
</gene>
<reference evidence="8 9" key="1">
    <citation type="submission" date="2013-03" db="EMBL/GenBank/DDBJ databases">
        <authorList>
            <person name="Le V."/>
        </authorList>
    </citation>
    <scope>NUCLEOTIDE SEQUENCE [LARGE SCALE GENOMIC DNA]</scope>
    <source>
        <strain evidence="8 9">BiD32</strain>
    </source>
</reference>
<dbReference type="PANTHER" id="PTHR13794">
    <property type="entry name" value="ENOLASE SUPERFAMILY, MANDELATE RACEMASE"/>
    <property type="match status" value="1"/>
</dbReference>
<dbReference type="SUPFAM" id="SSF54826">
    <property type="entry name" value="Enolase N-terminal domain-like"/>
    <property type="match status" value="1"/>
</dbReference>
<dbReference type="EMBL" id="CAVK010000183">
    <property type="protein sequence ID" value="CCW19241.1"/>
    <property type="molecule type" value="Genomic_DNA"/>
</dbReference>
<evidence type="ECO:0000313" key="9">
    <source>
        <dbReference type="Proteomes" id="UP000013201"/>
    </source>
</evidence>
<name>N1MQP4_9SPHN</name>
<evidence type="ECO:0000256" key="5">
    <source>
        <dbReference type="ARBA" id="ARBA00022842"/>
    </source>
</evidence>
<dbReference type="PROSITE" id="PS00909">
    <property type="entry name" value="MR_MLE_2"/>
    <property type="match status" value="1"/>
</dbReference>
<dbReference type="GO" id="GO:0009063">
    <property type="term" value="P:amino acid catabolic process"/>
    <property type="evidence" value="ECO:0007669"/>
    <property type="project" value="InterPro"/>
</dbReference>
<evidence type="ECO:0000313" key="8">
    <source>
        <dbReference type="EMBL" id="CCW19241.1"/>
    </source>
</evidence>
<evidence type="ECO:0000259" key="7">
    <source>
        <dbReference type="SMART" id="SM00922"/>
    </source>
</evidence>
<dbReference type="InterPro" id="IPR046945">
    <property type="entry name" value="RHMD-like"/>
</dbReference>
<dbReference type="AlphaFoldDB" id="N1MQP4"/>
<evidence type="ECO:0000256" key="6">
    <source>
        <dbReference type="ARBA" id="ARBA00023239"/>
    </source>
</evidence>
<comment type="cofactor">
    <cofactor evidence="2">
        <name>Mg(2+)</name>
        <dbReference type="ChEBI" id="CHEBI:18420"/>
    </cofactor>
</comment>
<dbReference type="InterPro" id="IPR029017">
    <property type="entry name" value="Enolase-like_N"/>
</dbReference>
<dbReference type="GO" id="GO:0016052">
    <property type="term" value="P:carbohydrate catabolic process"/>
    <property type="evidence" value="ECO:0007669"/>
    <property type="project" value="InterPro"/>
</dbReference>
<dbReference type="CDD" id="cd03324">
    <property type="entry name" value="rTSbeta_L-fuconate_dehydratase"/>
    <property type="match status" value="1"/>
</dbReference>
<dbReference type="Proteomes" id="UP000013201">
    <property type="component" value="Unassembled WGS sequence"/>
</dbReference>
<evidence type="ECO:0000256" key="4">
    <source>
        <dbReference type="ARBA" id="ARBA00022723"/>
    </source>
</evidence>
<comment type="caution">
    <text evidence="8">The sequence shown here is derived from an EMBL/GenBank/DDBJ whole genome shotgun (WGS) entry which is preliminary data.</text>
</comment>
<organism evidence="8 9">
    <name type="scientific">Sphingobium indicum BiD32</name>
    <dbReference type="NCBI Taxonomy" id="1301087"/>
    <lineage>
        <taxon>Bacteria</taxon>
        <taxon>Pseudomonadati</taxon>
        <taxon>Pseudomonadota</taxon>
        <taxon>Alphaproteobacteria</taxon>
        <taxon>Sphingomonadales</taxon>
        <taxon>Sphingomonadaceae</taxon>
        <taxon>Sphingobium</taxon>
    </lineage>
</organism>
<dbReference type="PANTHER" id="PTHR13794:SF58">
    <property type="entry name" value="MITOCHONDRIAL ENOLASE SUPERFAMILY MEMBER 1"/>
    <property type="match status" value="1"/>
</dbReference>
<dbReference type="GO" id="GO:0050023">
    <property type="term" value="F:L-fuconate dehydratase activity"/>
    <property type="evidence" value="ECO:0007669"/>
    <property type="project" value="UniProtKB-EC"/>
</dbReference>
<evidence type="ECO:0000256" key="2">
    <source>
        <dbReference type="ARBA" id="ARBA00001946"/>
    </source>
</evidence>
<dbReference type="FunFam" id="3.20.20.120:FF:000007">
    <property type="entry name" value="Mitochondrial enolase superfamily member 1"/>
    <property type="match status" value="1"/>
</dbReference>
<dbReference type="EC" id="4.2.1.68" evidence="3"/>
<keyword evidence="4" id="KW-0479">Metal-binding</keyword>
<dbReference type="Gene3D" id="3.20.20.120">
    <property type="entry name" value="Enolase-like C-terminal domain"/>
    <property type="match status" value="1"/>
</dbReference>
<dbReference type="OrthoDB" id="9775913at2"/>
<dbReference type="Pfam" id="PF02746">
    <property type="entry name" value="MR_MLE_N"/>
    <property type="match status" value="1"/>
</dbReference>
<proteinExistence type="predicted"/>
<dbReference type="SFLD" id="SFLDS00001">
    <property type="entry name" value="Enolase"/>
    <property type="match status" value="1"/>
</dbReference>
<keyword evidence="6 8" id="KW-0456">Lyase</keyword>
<comment type="catalytic activity">
    <reaction evidence="1">
        <text>L-fuconate = 2-dehydro-3-deoxy-L-fuconate + H2O</text>
        <dbReference type="Rhea" id="RHEA:22772"/>
        <dbReference type="ChEBI" id="CHEBI:15377"/>
        <dbReference type="ChEBI" id="CHEBI:21291"/>
        <dbReference type="ChEBI" id="CHEBI:37448"/>
        <dbReference type="EC" id="4.2.1.68"/>
    </reaction>
</comment>
<dbReference type="SUPFAM" id="SSF51604">
    <property type="entry name" value="Enolase C-terminal domain-like"/>
    <property type="match status" value="1"/>
</dbReference>
<accession>N1MQP4</accession>
<dbReference type="Gene3D" id="3.30.390.10">
    <property type="entry name" value="Enolase-like, N-terminal domain"/>
    <property type="match status" value="1"/>
</dbReference>
<protein>
    <recommendedName>
        <fullName evidence="3">L-fuconate dehydratase</fullName>
        <ecNumber evidence="3">4.2.1.68</ecNumber>
    </recommendedName>
</protein>
<dbReference type="InterPro" id="IPR018110">
    <property type="entry name" value="Mandel_Rmase/mucon_lact_enz_CS"/>
</dbReference>
<dbReference type="GO" id="GO:0000287">
    <property type="term" value="F:magnesium ion binding"/>
    <property type="evidence" value="ECO:0007669"/>
    <property type="project" value="UniProtKB-ARBA"/>
</dbReference>
<keyword evidence="9" id="KW-1185">Reference proteome</keyword>
<sequence length="425" mass="46876">MTRITGLRTIDLRFPTSHALDGSDAMNPDPDYSAAYVVLETDQAGLEGHGLTFTIGRGNDICVAAIEAMRHLVIGLDLDWIAADPARMWRHLTGDSQLRWIGPDKGVMHLATGAVVNAIWDLWAKSEGKPVWRLVADMTPEQLVRAIDFRYLTDAITPDAALVLLTARAQGKAERITQLEAQGYPCYTTSAGWLGYSDEKLRRLAGEAVDAGFRHIKLKVGRDLSDDIRRVGIARAVIGPDRHLMIDANQVWDVGEAIDWVGALAFTKPWFIEEPTSPDDVLGHRAIRDAIGPIKVATGEMCQNRIIFKQFMAAGAIDVVQLDACRIGGVNEALAVMLLAARFDLPVCPHAGGVGLCEYVQHLSMIDYLCFSGTMEGRVTEYVDHLHEHFLDPCVIRNAAYMPPAEPGYSIEMKPETLRDFRFVA</sequence>
<dbReference type="SFLD" id="SFLDF00111">
    <property type="entry name" value="L-fuconate_dehydratase"/>
    <property type="match status" value="1"/>
</dbReference>
<dbReference type="InterPro" id="IPR029065">
    <property type="entry name" value="Enolase_C-like"/>
</dbReference>
<dbReference type="InterPro" id="IPR034610">
    <property type="entry name" value="L-fuconate_dehydratase"/>
</dbReference>